<keyword evidence="1" id="KW-1133">Transmembrane helix</keyword>
<sequence>MRQPFVDIPSKFQTARRWQWFAAIASGGFILTCFIGWPLGYFWPSIVGLAAFVPSVLLFSIKCHRCGWPAFTDFVAETKLGAAKWTFWGKDFGGIHLPLPKACTKCGAQFVEQSESQ</sequence>
<organism evidence="2 3">
    <name type="scientific">Croceibacterium salegens</name>
    <dbReference type="NCBI Taxonomy" id="1737568"/>
    <lineage>
        <taxon>Bacteria</taxon>
        <taxon>Pseudomonadati</taxon>
        <taxon>Pseudomonadota</taxon>
        <taxon>Alphaproteobacteria</taxon>
        <taxon>Sphingomonadales</taxon>
        <taxon>Erythrobacteraceae</taxon>
        <taxon>Croceibacterium</taxon>
    </lineage>
</organism>
<evidence type="ECO:0000313" key="2">
    <source>
        <dbReference type="EMBL" id="MXO58800.1"/>
    </source>
</evidence>
<dbReference type="EMBL" id="WTYM01000030">
    <property type="protein sequence ID" value="MXO58800.1"/>
    <property type="molecule type" value="Genomic_DNA"/>
</dbReference>
<gene>
    <name evidence="2" type="ORF">GRI89_04500</name>
</gene>
<proteinExistence type="predicted"/>
<keyword evidence="1" id="KW-0812">Transmembrane</keyword>
<dbReference type="Proteomes" id="UP000433652">
    <property type="component" value="Unassembled WGS sequence"/>
</dbReference>
<name>A0A6I4SUU7_9SPHN</name>
<dbReference type="OrthoDB" id="7605441at2"/>
<reference evidence="2 3" key="1">
    <citation type="submission" date="2019-12" db="EMBL/GenBank/DDBJ databases">
        <title>Genomic-based taxomic classification of the family Erythrobacteraceae.</title>
        <authorList>
            <person name="Xu L."/>
        </authorList>
    </citation>
    <scope>NUCLEOTIDE SEQUENCE [LARGE SCALE GENOMIC DNA]</scope>
    <source>
        <strain evidence="2 3">MCCC 1K01500</strain>
    </source>
</reference>
<protein>
    <submittedName>
        <fullName evidence="2">Uncharacterized protein</fullName>
    </submittedName>
</protein>
<feature type="transmembrane region" description="Helical" evidence="1">
    <location>
        <begin position="43"/>
        <end position="61"/>
    </location>
</feature>
<dbReference type="AlphaFoldDB" id="A0A6I4SUU7"/>
<evidence type="ECO:0000313" key="3">
    <source>
        <dbReference type="Proteomes" id="UP000433652"/>
    </source>
</evidence>
<evidence type="ECO:0000256" key="1">
    <source>
        <dbReference type="SAM" id="Phobius"/>
    </source>
</evidence>
<keyword evidence="1" id="KW-0472">Membrane</keyword>
<keyword evidence="3" id="KW-1185">Reference proteome</keyword>
<accession>A0A6I4SUU7</accession>
<dbReference type="RefSeq" id="WP_159792611.1">
    <property type="nucleotide sequence ID" value="NZ_WTYM01000030.1"/>
</dbReference>
<comment type="caution">
    <text evidence="2">The sequence shown here is derived from an EMBL/GenBank/DDBJ whole genome shotgun (WGS) entry which is preliminary data.</text>
</comment>
<feature type="transmembrane region" description="Helical" evidence="1">
    <location>
        <begin position="20"/>
        <end position="37"/>
    </location>
</feature>